<feature type="chain" id="PRO_5037315997" description="Membrane nuclease MnuA" evidence="2">
    <location>
        <begin position="25"/>
        <end position="555"/>
    </location>
</feature>
<evidence type="ECO:0000313" key="3">
    <source>
        <dbReference type="EMBL" id="MBZ4195339.1"/>
    </source>
</evidence>
<feature type="region of interest" description="Disordered" evidence="1">
    <location>
        <begin position="31"/>
        <end position="180"/>
    </location>
</feature>
<keyword evidence="4" id="KW-1185">Reference proteome</keyword>
<reference evidence="3 4" key="1">
    <citation type="submission" date="2021-09" db="EMBL/GenBank/DDBJ databases">
        <title>WGS of Mycoplasma sp. Zaradi2 strains.</title>
        <authorList>
            <person name="Spergser J."/>
        </authorList>
    </citation>
    <scope>NUCLEOTIDE SEQUENCE [LARGE SCALE GENOMIC DNA]</scope>
    <source>
        <strain evidence="3 4">1331</strain>
    </source>
</reference>
<dbReference type="SUPFAM" id="SSF56219">
    <property type="entry name" value="DNase I-like"/>
    <property type="match status" value="2"/>
</dbReference>
<evidence type="ECO:0000256" key="1">
    <source>
        <dbReference type="SAM" id="MobiDB-lite"/>
    </source>
</evidence>
<dbReference type="InterPro" id="IPR036691">
    <property type="entry name" value="Endo/exonu/phosph_ase_sf"/>
</dbReference>
<evidence type="ECO:0008006" key="5">
    <source>
        <dbReference type="Google" id="ProtNLM"/>
    </source>
</evidence>
<keyword evidence="2" id="KW-0732">Signal</keyword>
<dbReference type="Gene3D" id="3.60.10.10">
    <property type="entry name" value="Endonuclease/exonuclease/phosphatase"/>
    <property type="match status" value="2"/>
</dbReference>
<protein>
    <recommendedName>
        <fullName evidence="5">Membrane nuclease MnuA</fullName>
    </recommendedName>
</protein>
<feature type="compositionally biased region" description="Basic and acidic residues" evidence="1">
    <location>
        <begin position="31"/>
        <end position="44"/>
    </location>
</feature>
<dbReference type="AlphaFoldDB" id="A0A953NFY1"/>
<dbReference type="PROSITE" id="PS51257">
    <property type="entry name" value="PROKAR_LIPOPROTEIN"/>
    <property type="match status" value="1"/>
</dbReference>
<dbReference type="RefSeq" id="WP_223644499.1">
    <property type="nucleotide sequence ID" value="NZ_JAIQBY010000006.1"/>
</dbReference>
<accession>A0A953NFY1</accession>
<dbReference type="Proteomes" id="UP000772186">
    <property type="component" value="Unassembled WGS sequence"/>
</dbReference>
<feature type="compositionally biased region" description="Polar residues" evidence="1">
    <location>
        <begin position="87"/>
        <end position="105"/>
    </location>
</feature>
<evidence type="ECO:0000313" key="4">
    <source>
        <dbReference type="Proteomes" id="UP000772186"/>
    </source>
</evidence>
<proteinExistence type="predicted"/>
<sequence>MKRKLNFFLGALTISSLLSVSVLSSSCIFKKTSDNETKNDDSDKLIPQQPNIETKKSSNSVEDKGNLSSRLEKEKDMPRGNSDKSPETSAPETPKITNTPETQLTPAPEKKHDNSTESSDEEISSKTKKESDVLGIDNDNSDSSHKNEAPNNSKNENESDDSSSKPPISENQNNSSLEPLSDDLQLEDNQTIFVRPPFYARFSINNTNKFIGTFFNHLDSPGYSSKTINENKANLDDYRIKGSQGAQEISEFLAIKETFDYFDKKYNDNLLIYGGDTNIKSVNYFLATKFVNDQTKIQSTLDINQDMTKKSKFGEQFITSLGKNKRKGNYSEQYDKMFFINNDKDIFVPKIINEESKDFKIDIYKAFQYYVKKEKLKQMNGWNVENNGKKDFEVVRNLISDHAPVFTDVKVNFDIKTVNVHGDVDTTDIKISKPENTIRIAHWNILNYGNNDSKAFALANIIYKSGFDIVGLTEVNYGSGEDVKLITDNLNSLANENGRFKFVYQPAKDSKIPKSLLDSKKFGEKQQEQVAVIYDSKNFKFKTSETFQKVIPYYY</sequence>
<evidence type="ECO:0000256" key="2">
    <source>
        <dbReference type="SAM" id="SignalP"/>
    </source>
</evidence>
<comment type="caution">
    <text evidence="3">The sequence shown here is derived from an EMBL/GenBank/DDBJ whole genome shotgun (WGS) entry which is preliminary data.</text>
</comment>
<dbReference type="EMBL" id="JAIQBY010000006">
    <property type="protein sequence ID" value="MBZ4195339.1"/>
    <property type="molecule type" value="Genomic_DNA"/>
</dbReference>
<gene>
    <name evidence="3" type="ORF">LAD73_01225</name>
</gene>
<name>A0A953NFY1_9MOLU</name>
<feature type="compositionally biased region" description="Basic and acidic residues" evidence="1">
    <location>
        <begin position="53"/>
        <end position="86"/>
    </location>
</feature>
<organism evidence="3 4">
    <name type="scientific">Mycoplasma tauri</name>
    <dbReference type="NCBI Taxonomy" id="547987"/>
    <lineage>
        <taxon>Bacteria</taxon>
        <taxon>Bacillati</taxon>
        <taxon>Mycoplasmatota</taxon>
        <taxon>Mollicutes</taxon>
        <taxon>Mycoplasmataceae</taxon>
        <taxon>Mycoplasma</taxon>
    </lineage>
</organism>
<feature type="compositionally biased region" description="Basic and acidic residues" evidence="1">
    <location>
        <begin position="123"/>
        <end position="132"/>
    </location>
</feature>
<feature type="signal peptide" evidence="2">
    <location>
        <begin position="1"/>
        <end position="24"/>
    </location>
</feature>
<feature type="compositionally biased region" description="Polar residues" evidence="1">
    <location>
        <begin position="169"/>
        <end position="178"/>
    </location>
</feature>